<sequence length="310" mass="32881">MYAYINTHIQPTFHSTSTIPHKTGNSLQQSDTTDNPCCCCMLAILSTIQTSLPLSFAPGAYQDSAVLISRGNCTFADKILYAQAAGGGAVVIAQNSPQETTFAPTGSPEEFAAVSIPTGMISRADAEALAANLSSAGAAGVYVTMFVGLSGTDQIFRFSNTVLLVLAVVVVTCGCLLAHPRPSSDALQRLPEHSGAAPPTTVTDEIETKHVVMAFVFISLFLVAMYFLFDYLVYLFIAFFVIGATASMSQPALLYINPCLVSVTLLQACVRSDLRTMWEGKNATRRNSGEALAGGTSRLEFGSTDSISDI</sequence>
<dbReference type="Pfam" id="PF02225">
    <property type="entry name" value="PA"/>
    <property type="match status" value="1"/>
</dbReference>
<proteinExistence type="predicted"/>
<dbReference type="AlphaFoldDB" id="A0A0L0FTV8"/>
<dbReference type="GeneID" id="25907873"/>
<feature type="transmembrane region" description="Helical" evidence="1">
    <location>
        <begin position="155"/>
        <end position="179"/>
    </location>
</feature>
<keyword evidence="1" id="KW-0472">Membrane</keyword>
<dbReference type="InterPro" id="IPR046450">
    <property type="entry name" value="PA_dom_sf"/>
</dbReference>
<protein>
    <recommendedName>
        <fullName evidence="2">PA domain-containing protein</fullName>
    </recommendedName>
</protein>
<dbReference type="Proteomes" id="UP000054560">
    <property type="component" value="Unassembled WGS sequence"/>
</dbReference>
<name>A0A0L0FTV8_9EUKA</name>
<evidence type="ECO:0000313" key="4">
    <source>
        <dbReference type="Proteomes" id="UP000054560"/>
    </source>
</evidence>
<dbReference type="Gene3D" id="3.50.30.30">
    <property type="match status" value="1"/>
</dbReference>
<feature type="transmembrane region" description="Helical" evidence="1">
    <location>
        <begin position="235"/>
        <end position="256"/>
    </location>
</feature>
<feature type="transmembrane region" description="Helical" evidence="1">
    <location>
        <begin position="211"/>
        <end position="229"/>
    </location>
</feature>
<dbReference type="OrthoDB" id="29661at2759"/>
<dbReference type="InterPro" id="IPR003137">
    <property type="entry name" value="PA_domain"/>
</dbReference>
<keyword evidence="1" id="KW-0812">Transmembrane</keyword>
<dbReference type="GO" id="GO:0098553">
    <property type="term" value="C:lumenal side of endoplasmic reticulum membrane"/>
    <property type="evidence" value="ECO:0007669"/>
    <property type="project" value="TreeGrafter"/>
</dbReference>
<dbReference type="GO" id="GO:0030660">
    <property type="term" value="C:Golgi-associated vesicle membrane"/>
    <property type="evidence" value="ECO:0007669"/>
    <property type="project" value="TreeGrafter"/>
</dbReference>
<gene>
    <name evidence="3" type="ORF">SARC_07369</name>
</gene>
<keyword evidence="1" id="KW-1133">Transmembrane helix</keyword>
<accession>A0A0L0FTV8</accession>
<feature type="transmembrane region" description="Helical" evidence="1">
    <location>
        <begin position="129"/>
        <end position="149"/>
    </location>
</feature>
<dbReference type="EMBL" id="KQ242174">
    <property type="protein sequence ID" value="KNC80275.1"/>
    <property type="molecule type" value="Genomic_DNA"/>
</dbReference>
<dbReference type="GO" id="GO:0042500">
    <property type="term" value="F:aspartic endopeptidase activity, intramembrane cleaving"/>
    <property type="evidence" value="ECO:0007669"/>
    <property type="project" value="InterPro"/>
</dbReference>
<dbReference type="GO" id="GO:0005765">
    <property type="term" value="C:lysosomal membrane"/>
    <property type="evidence" value="ECO:0007669"/>
    <property type="project" value="TreeGrafter"/>
</dbReference>
<evidence type="ECO:0000313" key="3">
    <source>
        <dbReference type="EMBL" id="KNC80275.1"/>
    </source>
</evidence>
<dbReference type="GO" id="GO:0098554">
    <property type="term" value="C:cytoplasmic side of endoplasmic reticulum membrane"/>
    <property type="evidence" value="ECO:0007669"/>
    <property type="project" value="TreeGrafter"/>
</dbReference>
<evidence type="ECO:0000259" key="2">
    <source>
        <dbReference type="Pfam" id="PF02225"/>
    </source>
</evidence>
<dbReference type="PANTHER" id="PTHR12174">
    <property type="entry name" value="SIGNAL PEPTIDE PEPTIDASE"/>
    <property type="match status" value="1"/>
</dbReference>
<keyword evidence="4" id="KW-1185">Reference proteome</keyword>
<dbReference type="PANTHER" id="PTHR12174:SF103">
    <property type="entry name" value="INTRAMEMBRANE PROTEASE (IMPAS) FAMILY"/>
    <property type="match status" value="1"/>
</dbReference>
<dbReference type="Pfam" id="PF04258">
    <property type="entry name" value="Peptidase_A22B"/>
    <property type="match status" value="1"/>
</dbReference>
<dbReference type="RefSeq" id="XP_014154177.1">
    <property type="nucleotide sequence ID" value="XM_014298702.1"/>
</dbReference>
<feature type="domain" description="PA" evidence="2">
    <location>
        <begin position="60"/>
        <end position="129"/>
    </location>
</feature>
<reference evidence="3 4" key="1">
    <citation type="submission" date="2011-02" db="EMBL/GenBank/DDBJ databases">
        <title>The Genome Sequence of Sphaeroforma arctica JP610.</title>
        <authorList>
            <consortium name="The Broad Institute Genome Sequencing Platform"/>
            <person name="Russ C."/>
            <person name="Cuomo C."/>
            <person name="Young S.K."/>
            <person name="Zeng Q."/>
            <person name="Gargeya S."/>
            <person name="Alvarado L."/>
            <person name="Berlin A."/>
            <person name="Chapman S.B."/>
            <person name="Chen Z."/>
            <person name="Freedman E."/>
            <person name="Gellesch M."/>
            <person name="Goldberg J."/>
            <person name="Griggs A."/>
            <person name="Gujja S."/>
            <person name="Heilman E."/>
            <person name="Heiman D."/>
            <person name="Howarth C."/>
            <person name="Mehta T."/>
            <person name="Neiman D."/>
            <person name="Pearson M."/>
            <person name="Roberts A."/>
            <person name="Saif S."/>
            <person name="Shea T."/>
            <person name="Shenoy N."/>
            <person name="Sisk P."/>
            <person name="Stolte C."/>
            <person name="Sykes S."/>
            <person name="White J."/>
            <person name="Yandava C."/>
            <person name="Burger G."/>
            <person name="Gray M.W."/>
            <person name="Holland P.W.H."/>
            <person name="King N."/>
            <person name="Lang F.B.F."/>
            <person name="Roger A.J."/>
            <person name="Ruiz-Trillo I."/>
            <person name="Haas B."/>
            <person name="Nusbaum C."/>
            <person name="Birren B."/>
        </authorList>
    </citation>
    <scope>NUCLEOTIDE SEQUENCE [LARGE SCALE GENOMIC DNA]</scope>
    <source>
        <strain evidence="3 4">JP610</strain>
    </source>
</reference>
<dbReference type="eggNOG" id="KOG2442">
    <property type="taxonomic scope" value="Eukaryota"/>
</dbReference>
<dbReference type="GO" id="GO:0033619">
    <property type="term" value="P:membrane protein proteolysis"/>
    <property type="evidence" value="ECO:0007669"/>
    <property type="project" value="TreeGrafter"/>
</dbReference>
<organism evidence="3 4">
    <name type="scientific">Sphaeroforma arctica JP610</name>
    <dbReference type="NCBI Taxonomy" id="667725"/>
    <lineage>
        <taxon>Eukaryota</taxon>
        <taxon>Ichthyosporea</taxon>
        <taxon>Ichthyophonida</taxon>
        <taxon>Sphaeroforma</taxon>
    </lineage>
</organism>
<dbReference type="InterPro" id="IPR007369">
    <property type="entry name" value="Peptidase_A22B_SPP"/>
</dbReference>
<dbReference type="SUPFAM" id="SSF52025">
    <property type="entry name" value="PA domain"/>
    <property type="match status" value="1"/>
</dbReference>
<evidence type="ECO:0000256" key="1">
    <source>
        <dbReference type="SAM" id="Phobius"/>
    </source>
</evidence>